<dbReference type="PANTHER" id="PTHR35848">
    <property type="entry name" value="OXALATE-BINDING PROTEIN"/>
    <property type="match status" value="1"/>
</dbReference>
<dbReference type="SUPFAM" id="SSF51182">
    <property type="entry name" value="RmlC-like cupins"/>
    <property type="match status" value="1"/>
</dbReference>
<sequence length="120" mass="13827">MQALNKHTALHHYKWGNNCDGWVFVDTDALSVKQELMPENAAESLHYHKNAQQFFFILKGNATFEVEGQVFSVKENEGFHISAGKKHRIVNNTNTDLEFILSSQPSTNNDRFNCFEHEEN</sequence>
<dbReference type="Proteomes" id="UP000199031">
    <property type="component" value="Unassembled WGS sequence"/>
</dbReference>
<evidence type="ECO:0000259" key="2">
    <source>
        <dbReference type="Pfam" id="PF07883"/>
    </source>
</evidence>
<dbReference type="OrthoDB" id="9806121at2"/>
<name>A0A1I5SNS0_9BACT</name>
<reference evidence="3 4" key="1">
    <citation type="submission" date="2016-10" db="EMBL/GenBank/DDBJ databases">
        <authorList>
            <person name="de Groot N.N."/>
        </authorList>
    </citation>
    <scope>NUCLEOTIDE SEQUENCE [LARGE SCALE GENOMIC DNA]</scope>
    <source>
        <strain evidence="3 4">DSM 28286</strain>
    </source>
</reference>
<dbReference type="STRING" id="1465490.SAMN05444277_101861"/>
<dbReference type="AlphaFoldDB" id="A0A1I5SNS0"/>
<protein>
    <submittedName>
        <fullName evidence="3">Cupin domain-containing protein</fullName>
    </submittedName>
</protein>
<dbReference type="GO" id="GO:0046872">
    <property type="term" value="F:metal ion binding"/>
    <property type="evidence" value="ECO:0007669"/>
    <property type="project" value="UniProtKB-KW"/>
</dbReference>
<evidence type="ECO:0000313" key="4">
    <source>
        <dbReference type="Proteomes" id="UP000199031"/>
    </source>
</evidence>
<proteinExistence type="predicted"/>
<dbReference type="InterPro" id="IPR013096">
    <property type="entry name" value="Cupin_2"/>
</dbReference>
<dbReference type="RefSeq" id="WP_090654785.1">
    <property type="nucleotide sequence ID" value="NZ_FOXQ01000001.1"/>
</dbReference>
<evidence type="ECO:0000256" key="1">
    <source>
        <dbReference type="ARBA" id="ARBA00022723"/>
    </source>
</evidence>
<dbReference type="EMBL" id="FOXQ01000001">
    <property type="protein sequence ID" value="SFP72338.1"/>
    <property type="molecule type" value="Genomic_DNA"/>
</dbReference>
<organism evidence="3 4">
    <name type="scientific">Parafilimonas terrae</name>
    <dbReference type="NCBI Taxonomy" id="1465490"/>
    <lineage>
        <taxon>Bacteria</taxon>
        <taxon>Pseudomonadati</taxon>
        <taxon>Bacteroidota</taxon>
        <taxon>Chitinophagia</taxon>
        <taxon>Chitinophagales</taxon>
        <taxon>Chitinophagaceae</taxon>
        <taxon>Parafilimonas</taxon>
    </lineage>
</organism>
<feature type="domain" description="Cupin type-2" evidence="2">
    <location>
        <begin position="35"/>
        <end position="100"/>
    </location>
</feature>
<dbReference type="InterPro" id="IPR014710">
    <property type="entry name" value="RmlC-like_jellyroll"/>
</dbReference>
<dbReference type="Gene3D" id="2.60.120.10">
    <property type="entry name" value="Jelly Rolls"/>
    <property type="match status" value="1"/>
</dbReference>
<evidence type="ECO:0000313" key="3">
    <source>
        <dbReference type="EMBL" id="SFP72338.1"/>
    </source>
</evidence>
<dbReference type="PANTHER" id="PTHR35848:SF6">
    <property type="entry name" value="CUPIN TYPE-2 DOMAIN-CONTAINING PROTEIN"/>
    <property type="match status" value="1"/>
</dbReference>
<accession>A0A1I5SNS0</accession>
<gene>
    <name evidence="3" type="ORF">SAMN05444277_101861</name>
</gene>
<dbReference type="Pfam" id="PF07883">
    <property type="entry name" value="Cupin_2"/>
    <property type="match status" value="1"/>
</dbReference>
<keyword evidence="4" id="KW-1185">Reference proteome</keyword>
<dbReference type="InterPro" id="IPR051610">
    <property type="entry name" value="GPI/OXD"/>
</dbReference>
<keyword evidence="1" id="KW-0479">Metal-binding</keyword>
<dbReference type="InterPro" id="IPR011051">
    <property type="entry name" value="RmlC_Cupin_sf"/>
</dbReference>